<dbReference type="InterPro" id="IPR039421">
    <property type="entry name" value="Type_1_exporter"/>
</dbReference>
<dbReference type="InterPro" id="IPR011527">
    <property type="entry name" value="ABC1_TM_dom"/>
</dbReference>
<evidence type="ECO:0000256" key="8">
    <source>
        <dbReference type="SAM" id="Phobius"/>
    </source>
</evidence>
<dbReference type="Gene3D" id="3.40.50.300">
    <property type="entry name" value="P-loop containing nucleotide triphosphate hydrolases"/>
    <property type="match status" value="1"/>
</dbReference>
<dbReference type="Pfam" id="PF00005">
    <property type="entry name" value="ABC_tran"/>
    <property type="match status" value="1"/>
</dbReference>
<evidence type="ECO:0000313" key="12">
    <source>
        <dbReference type="EMBL" id="MFD2520207.1"/>
    </source>
</evidence>
<dbReference type="EMBL" id="JBHULC010000004">
    <property type="protein sequence ID" value="MFD2520207.1"/>
    <property type="molecule type" value="Genomic_DNA"/>
</dbReference>
<evidence type="ECO:0000256" key="2">
    <source>
        <dbReference type="ARBA" id="ARBA00022692"/>
    </source>
</evidence>
<feature type="domain" description="ABC transmembrane type-1" evidence="10">
    <location>
        <begin position="181"/>
        <end position="458"/>
    </location>
</feature>
<evidence type="ECO:0000259" key="11">
    <source>
        <dbReference type="PROSITE" id="PS50990"/>
    </source>
</evidence>
<comment type="subcellular location">
    <subcellularLocation>
        <location evidence="1">Cell membrane</location>
        <topology evidence="1">Multi-pass membrane protein</topology>
    </subcellularLocation>
</comment>
<keyword evidence="5" id="KW-0067">ATP-binding</keyword>
<protein>
    <submittedName>
        <fullName evidence="12">Peptidase domain-containing ABC transporter</fullName>
    </submittedName>
</protein>
<dbReference type="InterPro" id="IPR036640">
    <property type="entry name" value="ABC1_TM_sf"/>
</dbReference>
<keyword evidence="13" id="KW-1185">Reference proteome</keyword>
<name>A0ABW5J2G2_9BACT</name>
<keyword evidence="3" id="KW-0547">Nucleotide-binding</keyword>
<dbReference type="SMART" id="SM00382">
    <property type="entry name" value="AAA"/>
    <property type="match status" value="1"/>
</dbReference>
<feature type="transmembrane region" description="Helical" evidence="8">
    <location>
        <begin position="175"/>
        <end position="197"/>
    </location>
</feature>
<evidence type="ECO:0000256" key="7">
    <source>
        <dbReference type="ARBA" id="ARBA00023136"/>
    </source>
</evidence>
<dbReference type="PANTHER" id="PTHR43394">
    <property type="entry name" value="ATP-DEPENDENT PERMEASE MDL1, MITOCHONDRIAL"/>
    <property type="match status" value="1"/>
</dbReference>
<feature type="transmembrane region" description="Helical" evidence="8">
    <location>
        <begin position="209"/>
        <end position="226"/>
    </location>
</feature>
<evidence type="ECO:0000256" key="6">
    <source>
        <dbReference type="ARBA" id="ARBA00022989"/>
    </source>
</evidence>
<evidence type="ECO:0000256" key="1">
    <source>
        <dbReference type="ARBA" id="ARBA00004651"/>
    </source>
</evidence>
<proteinExistence type="predicted"/>
<dbReference type="Pfam" id="PF03412">
    <property type="entry name" value="Peptidase_C39"/>
    <property type="match status" value="1"/>
</dbReference>
<keyword evidence="7 8" id="KW-0472">Membrane</keyword>
<dbReference type="InterPro" id="IPR017871">
    <property type="entry name" value="ABC_transporter-like_CS"/>
</dbReference>
<feature type="transmembrane region" description="Helical" evidence="8">
    <location>
        <begin position="315"/>
        <end position="334"/>
    </location>
</feature>
<keyword evidence="6 8" id="KW-1133">Transmembrane helix</keyword>
<evidence type="ECO:0000256" key="5">
    <source>
        <dbReference type="ARBA" id="ARBA00022840"/>
    </source>
</evidence>
<gene>
    <name evidence="12" type="ORF">ACFSR2_04880</name>
</gene>
<feature type="domain" description="ABC transporter" evidence="9">
    <location>
        <begin position="492"/>
        <end position="733"/>
    </location>
</feature>
<dbReference type="CDD" id="cd18571">
    <property type="entry name" value="ABC_6TM_peptidase_like"/>
    <property type="match status" value="1"/>
</dbReference>
<dbReference type="RefSeq" id="WP_340235620.1">
    <property type="nucleotide sequence ID" value="NZ_JBBEWC010000004.1"/>
</dbReference>
<dbReference type="InterPro" id="IPR005074">
    <property type="entry name" value="Peptidase_C39"/>
</dbReference>
<dbReference type="SUPFAM" id="SSF52540">
    <property type="entry name" value="P-loop containing nucleoside triphosphate hydrolases"/>
    <property type="match status" value="1"/>
</dbReference>
<organism evidence="12 13">
    <name type="scientific">Emticicia soli</name>
    <dbReference type="NCBI Taxonomy" id="2027878"/>
    <lineage>
        <taxon>Bacteria</taxon>
        <taxon>Pseudomonadati</taxon>
        <taxon>Bacteroidota</taxon>
        <taxon>Cytophagia</taxon>
        <taxon>Cytophagales</taxon>
        <taxon>Leadbetterellaceae</taxon>
        <taxon>Emticicia</taxon>
    </lineage>
</organism>
<evidence type="ECO:0000313" key="13">
    <source>
        <dbReference type="Proteomes" id="UP001597510"/>
    </source>
</evidence>
<dbReference type="PROSITE" id="PS50990">
    <property type="entry name" value="PEPTIDASE_C39"/>
    <property type="match status" value="1"/>
</dbReference>
<dbReference type="Gene3D" id="1.20.1560.10">
    <property type="entry name" value="ABC transporter type 1, transmembrane domain"/>
    <property type="match status" value="1"/>
</dbReference>
<reference evidence="13" key="1">
    <citation type="journal article" date="2019" name="Int. J. Syst. Evol. Microbiol.">
        <title>The Global Catalogue of Microorganisms (GCM) 10K type strain sequencing project: providing services to taxonomists for standard genome sequencing and annotation.</title>
        <authorList>
            <consortium name="The Broad Institute Genomics Platform"/>
            <consortium name="The Broad Institute Genome Sequencing Center for Infectious Disease"/>
            <person name="Wu L."/>
            <person name="Ma J."/>
        </authorList>
    </citation>
    <scope>NUCLEOTIDE SEQUENCE [LARGE SCALE GENOMIC DNA]</scope>
    <source>
        <strain evidence="13">KCTC 52344</strain>
    </source>
</reference>
<dbReference type="SUPFAM" id="SSF90123">
    <property type="entry name" value="ABC transporter transmembrane region"/>
    <property type="match status" value="1"/>
</dbReference>
<keyword evidence="2 8" id="KW-0812">Transmembrane</keyword>
<dbReference type="PROSITE" id="PS00211">
    <property type="entry name" value="ABC_TRANSPORTER_1"/>
    <property type="match status" value="1"/>
</dbReference>
<dbReference type="InterPro" id="IPR003593">
    <property type="entry name" value="AAA+_ATPase"/>
</dbReference>
<dbReference type="Pfam" id="PF00664">
    <property type="entry name" value="ABC_membrane"/>
    <property type="match status" value="1"/>
</dbReference>
<dbReference type="CDD" id="cd02418">
    <property type="entry name" value="Peptidase_C39B"/>
    <property type="match status" value="1"/>
</dbReference>
<evidence type="ECO:0000259" key="9">
    <source>
        <dbReference type="PROSITE" id="PS50893"/>
    </source>
</evidence>
<dbReference type="PROSITE" id="PS50893">
    <property type="entry name" value="ABC_TRANSPORTER_2"/>
    <property type="match status" value="1"/>
</dbReference>
<dbReference type="InterPro" id="IPR003439">
    <property type="entry name" value="ABC_transporter-like_ATP-bd"/>
</dbReference>
<comment type="caution">
    <text evidence="12">The sequence shown here is derived from an EMBL/GenBank/DDBJ whole genome shotgun (WGS) entry which is preliminary data.</text>
</comment>
<dbReference type="PANTHER" id="PTHR43394:SF1">
    <property type="entry name" value="ATP-BINDING CASSETTE SUB-FAMILY B MEMBER 10, MITOCHONDRIAL"/>
    <property type="match status" value="1"/>
</dbReference>
<dbReference type="PROSITE" id="PS50929">
    <property type="entry name" value="ABC_TM1F"/>
    <property type="match status" value="1"/>
</dbReference>
<sequence>MPFPYYKQLDAMDCGPTCLRMVAKHYKKSMTIQTLRSKAEIGKEGVSLLGIAQAAEDIGFKTLAIKVSFEKLVTEAPLPCIVHWQQNHFVVVYKISKSRFSKEITVHVADPGKELLNYTKDEFCRGWLASKKNNEEEGIALLLETTPRFYEEEGEKYKGLAIGMLWQYVWRYKGLLVQLGLGLMIGSILQVILPFLTQSIVDTGIQTRNIHFIYLILIAQSMLFLGRMSVDFIRSWILLHISTRINLSILSDFLSKLLKLPIAFFDSKKTGDIMQRIGDHHRIESFLTGTSLNVLFSLFNLVIFSFIAAFYSVTIFSIFIISSVLYTLWIMFFLRYRRKMDNKRFALASQNQSSLIQLITGVQEIKMNNAEHLKRWEWENLQVKQFKWNIKSLAIGQYQQAGTLFINEGKNILITFLAATAVVNGQMTLGGMMAMQYIMGQLNSPVEQLIQFIQHWQDAQISIERLNEIHEMDNEEPEEKTLIKHLPQNKDINITNLSFTYTGAGNEPVLKNINLIIPHGKITAIVGTSGSGKTTLLKLLLKFYQLNKGEVRLGDTNLANISPRAWRNVCGTVLQDGFIFSDTIANNIAVGDETPDIPKLLHAVKVANIQSFIEELPLSYNTKIGAEGNGISQGQKQRLLIARAVYKNPDLIFFDEATNALDANNESVIMQNLDAFFKSGPTGRRTVVIVAHRLSTVKNADQIVVIEKGEIVEIGTHKELSQKHGKYFELVKNQLELGN</sequence>
<evidence type="ECO:0000259" key="10">
    <source>
        <dbReference type="PROSITE" id="PS50929"/>
    </source>
</evidence>
<accession>A0ABW5J2G2</accession>
<feature type="transmembrane region" description="Helical" evidence="8">
    <location>
        <begin position="286"/>
        <end position="309"/>
    </location>
</feature>
<keyword evidence="4" id="KW-0378">Hydrolase</keyword>
<feature type="domain" description="Peptidase C39" evidence="11">
    <location>
        <begin position="8"/>
        <end position="134"/>
    </location>
</feature>
<dbReference type="Gene3D" id="3.90.70.10">
    <property type="entry name" value="Cysteine proteinases"/>
    <property type="match status" value="1"/>
</dbReference>
<evidence type="ECO:0000256" key="4">
    <source>
        <dbReference type="ARBA" id="ARBA00022801"/>
    </source>
</evidence>
<dbReference type="InterPro" id="IPR027417">
    <property type="entry name" value="P-loop_NTPase"/>
</dbReference>
<evidence type="ECO:0000256" key="3">
    <source>
        <dbReference type="ARBA" id="ARBA00022741"/>
    </source>
</evidence>
<dbReference type="Proteomes" id="UP001597510">
    <property type="component" value="Unassembled WGS sequence"/>
</dbReference>